<evidence type="ECO:0000256" key="1">
    <source>
        <dbReference type="SAM" id="Phobius"/>
    </source>
</evidence>
<name>A0A8B8DPV5_CRAVI</name>
<feature type="transmembrane region" description="Helical" evidence="1">
    <location>
        <begin position="53"/>
        <end position="70"/>
    </location>
</feature>
<sequence>MYQVHWSKDYEVKVFYSFQFARLLMIIGLSNLFVSWSLSKFDLASGLGSHTEVVLVSHIGVSLLACVFMLHNENKSESLLVIPSVGINLTQVNRLGQVQTEFFPRKLIEDVVLVEAIVMHCQAMMECGQKLITYLVILYHDSPASDMNIRPIFLKSRLKIEELKSIYQKVQRNLKFTSSGKKS</sequence>
<evidence type="ECO:0000313" key="4">
    <source>
        <dbReference type="RefSeq" id="XP_022329835.1"/>
    </source>
</evidence>
<reference evidence="4" key="1">
    <citation type="submission" date="2025-08" db="UniProtKB">
        <authorList>
            <consortium name="RefSeq"/>
        </authorList>
    </citation>
    <scope>IDENTIFICATION</scope>
    <source>
        <tissue evidence="4">Whole sample</tissue>
    </source>
</reference>
<accession>A0A8B8DPV5</accession>
<keyword evidence="1" id="KW-1133">Transmembrane helix</keyword>
<dbReference type="RefSeq" id="XP_022329835.1">
    <property type="nucleotide sequence ID" value="XM_022474127.1"/>
</dbReference>
<dbReference type="Proteomes" id="UP000694844">
    <property type="component" value="Chromosome 4"/>
</dbReference>
<keyword evidence="1" id="KW-0812">Transmembrane</keyword>
<dbReference type="InterPro" id="IPR019328">
    <property type="entry name" value="PIGH-H_dom"/>
</dbReference>
<evidence type="ECO:0000313" key="3">
    <source>
        <dbReference type="Proteomes" id="UP000694844"/>
    </source>
</evidence>
<keyword evidence="3" id="KW-1185">Reference proteome</keyword>
<evidence type="ECO:0000259" key="2">
    <source>
        <dbReference type="Pfam" id="PF10181"/>
    </source>
</evidence>
<dbReference type="OrthoDB" id="6256716at2759"/>
<keyword evidence="1" id="KW-0472">Membrane</keyword>
<feature type="domain" description="Phosphatidylinositol N-acetylglucosaminyltransferase subunit H conserved" evidence="2">
    <location>
        <begin position="78"/>
        <end position="122"/>
    </location>
</feature>
<organism evidence="3 4">
    <name type="scientific">Crassostrea virginica</name>
    <name type="common">Eastern oyster</name>
    <dbReference type="NCBI Taxonomy" id="6565"/>
    <lineage>
        <taxon>Eukaryota</taxon>
        <taxon>Metazoa</taxon>
        <taxon>Spiralia</taxon>
        <taxon>Lophotrochozoa</taxon>
        <taxon>Mollusca</taxon>
        <taxon>Bivalvia</taxon>
        <taxon>Autobranchia</taxon>
        <taxon>Pteriomorphia</taxon>
        <taxon>Ostreida</taxon>
        <taxon>Ostreoidea</taxon>
        <taxon>Ostreidae</taxon>
        <taxon>Crassostrea</taxon>
    </lineage>
</organism>
<dbReference type="AlphaFoldDB" id="A0A8B8DPV5"/>
<feature type="transmembrane region" description="Helical" evidence="1">
    <location>
        <begin position="20"/>
        <end position="38"/>
    </location>
</feature>
<dbReference type="GeneID" id="111128504"/>
<gene>
    <name evidence="4" type="primary">LOC111128504</name>
</gene>
<protein>
    <submittedName>
        <fullName evidence="4">Uncharacterized protein LOC111128504 isoform X1</fullName>
    </submittedName>
</protein>
<dbReference type="Pfam" id="PF10181">
    <property type="entry name" value="PIG-H"/>
    <property type="match status" value="1"/>
</dbReference>
<dbReference type="KEGG" id="cvn:111128504"/>
<proteinExistence type="predicted"/>